<feature type="compositionally biased region" description="Basic residues" evidence="5">
    <location>
        <begin position="12"/>
        <end position="24"/>
    </location>
</feature>
<dbReference type="PANTHER" id="PTHR22550:SF5">
    <property type="entry name" value="LEUCINE ZIPPER PROTEIN 4"/>
    <property type="match status" value="1"/>
</dbReference>
<dbReference type="InterPro" id="IPR036465">
    <property type="entry name" value="vWFA_dom_sf"/>
</dbReference>
<keyword evidence="1" id="KW-1003">Cell membrane</keyword>
<evidence type="ECO:0000256" key="4">
    <source>
        <dbReference type="ARBA" id="ARBA00023136"/>
    </source>
</evidence>
<dbReference type="KEGG" id="rul:UC8_19010"/>
<proteinExistence type="predicted"/>
<dbReference type="SMART" id="SM00327">
    <property type="entry name" value="VWA"/>
    <property type="match status" value="1"/>
</dbReference>
<accession>A0A5B9QPQ2</accession>
<dbReference type="InterPro" id="IPR028087">
    <property type="entry name" value="Tad_N"/>
</dbReference>
<dbReference type="AlphaFoldDB" id="A0A5B9QPQ2"/>
<evidence type="ECO:0000313" key="7">
    <source>
        <dbReference type="EMBL" id="QEG39899.1"/>
    </source>
</evidence>
<keyword evidence="8" id="KW-1185">Reference proteome</keyword>
<dbReference type="SUPFAM" id="SSF53300">
    <property type="entry name" value="vWA-like"/>
    <property type="match status" value="1"/>
</dbReference>
<evidence type="ECO:0000259" key="6">
    <source>
        <dbReference type="PROSITE" id="PS50234"/>
    </source>
</evidence>
<evidence type="ECO:0000256" key="3">
    <source>
        <dbReference type="ARBA" id="ARBA00022989"/>
    </source>
</evidence>
<dbReference type="PRINTS" id="PR00453">
    <property type="entry name" value="VWFADOMAIN"/>
</dbReference>
<evidence type="ECO:0000256" key="5">
    <source>
        <dbReference type="SAM" id="MobiDB-lite"/>
    </source>
</evidence>
<dbReference type="CDD" id="cd00198">
    <property type="entry name" value="vWFA"/>
    <property type="match status" value="1"/>
</dbReference>
<dbReference type="PANTHER" id="PTHR22550">
    <property type="entry name" value="SPORE GERMINATION PROTEIN"/>
    <property type="match status" value="1"/>
</dbReference>
<dbReference type="PROSITE" id="PS50234">
    <property type="entry name" value="VWFA"/>
    <property type="match status" value="1"/>
</dbReference>
<dbReference type="Gene3D" id="3.40.50.410">
    <property type="entry name" value="von Willebrand factor, type A domain"/>
    <property type="match status" value="1"/>
</dbReference>
<dbReference type="InterPro" id="IPR002035">
    <property type="entry name" value="VWF_A"/>
</dbReference>
<feature type="region of interest" description="Disordered" evidence="5">
    <location>
        <begin position="1"/>
        <end position="24"/>
    </location>
</feature>
<evidence type="ECO:0000313" key="8">
    <source>
        <dbReference type="Proteomes" id="UP000325286"/>
    </source>
</evidence>
<dbReference type="Proteomes" id="UP000325286">
    <property type="component" value="Chromosome"/>
</dbReference>
<protein>
    <submittedName>
        <fullName evidence="7">von Willebrand factor type A domain protein</fullName>
    </submittedName>
</protein>
<name>A0A5B9QPQ2_9BACT</name>
<organism evidence="7 8">
    <name type="scientific">Roseimaritima ulvae</name>
    <dbReference type="NCBI Taxonomy" id="980254"/>
    <lineage>
        <taxon>Bacteria</taxon>
        <taxon>Pseudomonadati</taxon>
        <taxon>Planctomycetota</taxon>
        <taxon>Planctomycetia</taxon>
        <taxon>Pirellulales</taxon>
        <taxon>Pirellulaceae</taxon>
        <taxon>Roseimaritima</taxon>
    </lineage>
</organism>
<keyword evidence="2" id="KW-0812">Transmembrane</keyword>
<keyword evidence="4" id="KW-0472">Membrane</keyword>
<reference evidence="7 8" key="1">
    <citation type="submission" date="2019-08" db="EMBL/GenBank/DDBJ databases">
        <title>Deep-cultivation of Planctomycetes and their phenomic and genomic characterization uncovers novel biology.</title>
        <authorList>
            <person name="Wiegand S."/>
            <person name="Jogler M."/>
            <person name="Boedeker C."/>
            <person name="Pinto D."/>
            <person name="Vollmers J."/>
            <person name="Rivas-Marin E."/>
            <person name="Kohn T."/>
            <person name="Peeters S.H."/>
            <person name="Heuer A."/>
            <person name="Rast P."/>
            <person name="Oberbeckmann S."/>
            <person name="Bunk B."/>
            <person name="Jeske O."/>
            <person name="Meyerdierks A."/>
            <person name="Storesund J.E."/>
            <person name="Kallscheuer N."/>
            <person name="Luecker S."/>
            <person name="Lage O.M."/>
            <person name="Pohl T."/>
            <person name="Merkel B.J."/>
            <person name="Hornburger P."/>
            <person name="Mueller R.-W."/>
            <person name="Bruemmer F."/>
            <person name="Labrenz M."/>
            <person name="Spormann A.M."/>
            <person name="Op den Camp H."/>
            <person name="Overmann J."/>
            <person name="Amann R."/>
            <person name="Jetten M.S.M."/>
            <person name="Mascher T."/>
            <person name="Medema M.H."/>
            <person name="Devos D.P."/>
            <person name="Kaster A.-K."/>
            <person name="Ovreas L."/>
            <person name="Rohde M."/>
            <person name="Galperin M.Y."/>
            <person name="Jogler C."/>
        </authorList>
    </citation>
    <scope>NUCLEOTIDE SEQUENCE [LARGE SCALE GENOMIC DNA]</scope>
    <source>
        <strain evidence="7 8">UC8</strain>
    </source>
</reference>
<keyword evidence="3" id="KW-1133">Transmembrane helix</keyword>
<gene>
    <name evidence="7" type="ORF">UC8_19010</name>
</gene>
<dbReference type="EMBL" id="CP042914">
    <property type="protein sequence ID" value="QEG39899.1"/>
    <property type="molecule type" value="Genomic_DNA"/>
</dbReference>
<dbReference type="Pfam" id="PF00092">
    <property type="entry name" value="VWA"/>
    <property type="match status" value="1"/>
</dbReference>
<sequence>MPRLPQATPLRSPHHGNTRRGTVRRRRRGAMLVLLAVAMVLFMVTAALAIDIARMHLARTELRTATDAAAKAAAEALSRTQDADAAIARGTEIAADNDVNGSPLLLRQGDFEFGRSEENTTTGRFVMNTAGRPLNSVRVRGERTNTSASGPIPLMFGNVFNRDFFEARQQAVATYIERDVVLVVDRSGSMRGSKFADLRSAIDEFIDTLNATPVDEQVGLASYSDRASADVALTGNLSRISDKMQELRASGLTSISRGMTAGESIISAGRSRDFVERTMIVMTDGNHNRGPEPRTVATSLAAEGVVIHTITFGRDADKPRMREVAQIGRGRHFHADNGLELRDIYREIALTLSTMITE</sequence>
<evidence type="ECO:0000256" key="1">
    <source>
        <dbReference type="ARBA" id="ARBA00022475"/>
    </source>
</evidence>
<dbReference type="RefSeq" id="WP_238388833.1">
    <property type="nucleotide sequence ID" value="NZ_CP042914.1"/>
</dbReference>
<feature type="domain" description="VWFA" evidence="6">
    <location>
        <begin position="179"/>
        <end position="348"/>
    </location>
</feature>
<dbReference type="Pfam" id="PF13400">
    <property type="entry name" value="Tad"/>
    <property type="match status" value="1"/>
</dbReference>
<dbReference type="InterPro" id="IPR050768">
    <property type="entry name" value="UPF0353/GerABKA_families"/>
</dbReference>
<evidence type="ECO:0000256" key="2">
    <source>
        <dbReference type="ARBA" id="ARBA00022692"/>
    </source>
</evidence>